<dbReference type="EMBL" id="BOPG01000096">
    <property type="protein sequence ID" value="GIJ63517.1"/>
    <property type="molecule type" value="Genomic_DNA"/>
</dbReference>
<protein>
    <recommendedName>
        <fullName evidence="4">Peptidase</fullName>
    </recommendedName>
</protein>
<dbReference type="SUPFAM" id="SSF48239">
    <property type="entry name" value="Terpenoid cyclases/Protein prenyltransferases"/>
    <property type="match status" value="1"/>
</dbReference>
<reference evidence="2" key="1">
    <citation type="submission" date="2021-01" db="EMBL/GenBank/DDBJ databases">
        <title>Whole genome shotgun sequence of Virgisporangium aurantiacum NBRC 16421.</title>
        <authorList>
            <person name="Komaki H."/>
            <person name="Tamura T."/>
        </authorList>
    </citation>
    <scope>NUCLEOTIDE SEQUENCE</scope>
    <source>
        <strain evidence="2">NBRC 16421</strain>
    </source>
</reference>
<dbReference type="Proteomes" id="UP000612585">
    <property type="component" value="Unassembled WGS sequence"/>
</dbReference>
<name>A0A8J3ZID8_9ACTN</name>
<proteinExistence type="predicted"/>
<feature type="compositionally biased region" description="Polar residues" evidence="1">
    <location>
        <begin position="331"/>
        <end position="342"/>
    </location>
</feature>
<accession>A0A8J3ZID8</accession>
<evidence type="ECO:0000313" key="3">
    <source>
        <dbReference type="Proteomes" id="UP000612585"/>
    </source>
</evidence>
<sequence length="351" mass="36269">MRRNAIRRVITLLGGVVVTAVIVSGAATAEATSLSTRDRADAAAGWLARQMTAGERFENNFGFILPNQDLTVHAVFAFTAARTADAYSRRAMAWLARPDILTGYTGDGAFTSFATTNAKLALLVQVRGGDPTSFGGVDLISRLRDLQQPSGRFSDRTGFGDFSGPNTQSFALLALDRTAEGAPAAAADFLIAARCADGGYPLVFGQPTCTSAVEPTALATQALIAVGRHADAAVSLQYLLSAQHADGAFGDFSGVPNATGTAEAAQALRAAGRFVAASKAQSFLAGLQEGCSSDPARRGAVPNTAGFYDPTATTLRSTAIATLGLSGSHYSHLTTRGSTSGAPTLKCPKKK</sequence>
<organism evidence="2 3">
    <name type="scientific">Virgisporangium aurantiacum</name>
    <dbReference type="NCBI Taxonomy" id="175570"/>
    <lineage>
        <taxon>Bacteria</taxon>
        <taxon>Bacillati</taxon>
        <taxon>Actinomycetota</taxon>
        <taxon>Actinomycetes</taxon>
        <taxon>Micromonosporales</taxon>
        <taxon>Micromonosporaceae</taxon>
        <taxon>Virgisporangium</taxon>
    </lineage>
</organism>
<keyword evidence="3" id="KW-1185">Reference proteome</keyword>
<dbReference type="AlphaFoldDB" id="A0A8J3ZID8"/>
<feature type="region of interest" description="Disordered" evidence="1">
    <location>
        <begin position="331"/>
        <end position="351"/>
    </location>
</feature>
<evidence type="ECO:0000256" key="1">
    <source>
        <dbReference type="SAM" id="MobiDB-lite"/>
    </source>
</evidence>
<dbReference type="Gene3D" id="1.50.10.20">
    <property type="match status" value="2"/>
</dbReference>
<dbReference type="InterPro" id="IPR008930">
    <property type="entry name" value="Terpenoid_cyclase/PrenylTrfase"/>
</dbReference>
<gene>
    <name evidence="2" type="ORF">Vau01_110330</name>
</gene>
<evidence type="ECO:0008006" key="4">
    <source>
        <dbReference type="Google" id="ProtNLM"/>
    </source>
</evidence>
<comment type="caution">
    <text evidence="2">The sequence shown here is derived from an EMBL/GenBank/DDBJ whole genome shotgun (WGS) entry which is preliminary data.</text>
</comment>
<evidence type="ECO:0000313" key="2">
    <source>
        <dbReference type="EMBL" id="GIJ63517.1"/>
    </source>
</evidence>